<proteinExistence type="predicted"/>
<evidence type="ECO:0000313" key="12">
    <source>
        <dbReference type="EMBL" id="CUG87056.1"/>
    </source>
</evidence>
<dbReference type="PROSITE" id="PS50893">
    <property type="entry name" value="ABC_TRANSPORTER_2"/>
    <property type="match status" value="2"/>
</dbReference>
<feature type="region of interest" description="Disordered" evidence="8">
    <location>
        <begin position="479"/>
        <end position="520"/>
    </location>
</feature>
<evidence type="ECO:0000256" key="3">
    <source>
        <dbReference type="ARBA" id="ARBA00022692"/>
    </source>
</evidence>
<dbReference type="InterPro" id="IPR003593">
    <property type="entry name" value="AAA+_ATPase"/>
</dbReference>
<evidence type="ECO:0000256" key="8">
    <source>
        <dbReference type="SAM" id="MobiDB-lite"/>
    </source>
</evidence>
<evidence type="ECO:0000256" key="2">
    <source>
        <dbReference type="ARBA" id="ARBA00022448"/>
    </source>
</evidence>
<dbReference type="InterPro" id="IPR044726">
    <property type="entry name" value="ABCC_6TM_D2"/>
</dbReference>
<dbReference type="InterPro" id="IPR003439">
    <property type="entry name" value="ABC_transporter-like_ATP-bd"/>
</dbReference>
<dbReference type="PROSITE" id="PS00211">
    <property type="entry name" value="ABC_TRANSPORTER_1"/>
    <property type="match status" value="1"/>
</dbReference>
<feature type="domain" description="ABC transporter" evidence="10">
    <location>
        <begin position="1484"/>
        <end position="1715"/>
    </location>
</feature>
<dbReference type="PANTHER" id="PTHR24223">
    <property type="entry name" value="ATP-BINDING CASSETTE SUB-FAMILY C"/>
    <property type="match status" value="1"/>
</dbReference>
<feature type="region of interest" description="Disordered" evidence="8">
    <location>
        <begin position="1106"/>
        <end position="1127"/>
    </location>
</feature>
<feature type="region of interest" description="Disordered" evidence="8">
    <location>
        <begin position="531"/>
        <end position="550"/>
    </location>
</feature>
<dbReference type="SUPFAM" id="SSF52540">
    <property type="entry name" value="P-loop containing nucleoside triphosphate hydrolases"/>
    <property type="match status" value="2"/>
</dbReference>
<feature type="domain" description="ABC transmembrane type-1" evidence="11">
    <location>
        <begin position="1143"/>
        <end position="1435"/>
    </location>
</feature>
<feature type="transmembrane region" description="Helical" evidence="9">
    <location>
        <begin position="215"/>
        <end position="235"/>
    </location>
</feature>
<feature type="transmembrane region" description="Helical" evidence="9">
    <location>
        <begin position="172"/>
        <end position="195"/>
    </location>
</feature>
<protein>
    <submittedName>
        <fullName evidence="12">ABC transporter, putative</fullName>
    </submittedName>
</protein>
<feature type="transmembrane region" description="Helical" evidence="9">
    <location>
        <begin position="1260"/>
        <end position="1293"/>
    </location>
</feature>
<feature type="transmembrane region" description="Helical" evidence="9">
    <location>
        <begin position="1371"/>
        <end position="1391"/>
    </location>
</feature>
<dbReference type="PANTHER" id="PTHR24223:SF415">
    <property type="entry name" value="FI20190P1"/>
    <property type="match status" value="1"/>
</dbReference>
<dbReference type="InterPro" id="IPR027417">
    <property type="entry name" value="P-loop_NTPase"/>
</dbReference>
<dbReference type="OrthoDB" id="6500128at2759"/>
<dbReference type="SMART" id="SM00382">
    <property type="entry name" value="AAA"/>
    <property type="match status" value="2"/>
</dbReference>
<feature type="region of interest" description="Disordered" evidence="8">
    <location>
        <begin position="555"/>
        <end position="576"/>
    </location>
</feature>
<dbReference type="EMBL" id="CYKH01001429">
    <property type="protein sequence ID" value="CUG87056.1"/>
    <property type="molecule type" value="Genomic_DNA"/>
</dbReference>
<feature type="region of interest" description="Disordered" evidence="8">
    <location>
        <begin position="126"/>
        <end position="154"/>
    </location>
</feature>
<dbReference type="InterPro" id="IPR017871">
    <property type="entry name" value="ABC_transporter-like_CS"/>
</dbReference>
<dbReference type="CDD" id="cd18580">
    <property type="entry name" value="ABC_6TM_ABCC_D2"/>
    <property type="match status" value="1"/>
</dbReference>
<dbReference type="Gene3D" id="1.20.1560.10">
    <property type="entry name" value="ABC transporter type 1, transmembrane domain"/>
    <property type="match status" value="2"/>
</dbReference>
<feature type="transmembrane region" description="Helical" evidence="9">
    <location>
        <begin position="402"/>
        <end position="423"/>
    </location>
</feature>
<dbReference type="VEuPathDB" id="TriTrypDB:BSAL_01060"/>
<dbReference type="PROSITE" id="PS50929">
    <property type="entry name" value="ABC_TM1F"/>
    <property type="match status" value="2"/>
</dbReference>
<keyword evidence="6 9" id="KW-1133">Transmembrane helix</keyword>
<evidence type="ECO:0000256" key="5">
    <source>
        <dbReference type="ARBA" id="ARBA00022840"/>
    </source>
</evidence>
<evidence type="ECO:0000259" key="10">
    <source>
        <dbReference type="PROSITE" id="PS50893"/>
    </source>
</evidence>
<feature type="transmembrane region" description="Helical" evidence="9">
    <location>
        <begin position="1403"/>
        <end position="1424"/>
    </location>
</feature>
<feature type="domain" description="ABC transmembrane type-1" evidence="11">
    <location>
        <begin position="180"/>
        <end position="457"/>
    </location>
</feature>
<organism evidence="12 13">
    <name type="scientific">Bodo saltans</name>
    <name type="common">Flagellated protozoan</name>
    <dbReference type="NCBI Taxonomy" id="75058"/>
    <lineage>
        <taxon>Eukaryota</taxon>
        <taxon>Discoba</taxon>
        <taxon>Euglenozoa</taxon>
        <taxon>Kinetoplastea</taxon>
        <taxon>Metakinetoplastina</taxon>
        <taxon>Eubodonida</taxon>
        <taxon>Bodonidae</taxon>
        <taxon>Bodo</taxon>
    </lineage>
</organism>
<name>A0A0S4JAA4_BODSA</name>
<reference evidence="13" key="1">
    <citation type="submission" date="2015-09" db="EMBL/GenBank/DDBJ databases">
        <authorList>
            <consortium name="Pathogen Informatics"/>
        </authorList>
    </citation>
    <scope>NUCLEOTIDE SEQUENCE [LARGE SCALE GENOMIC DNA]</scope>
    <source>
        <strain evidence="13">Lake Konstanz</strain>
    </source>
</reference>
<dbReference type="GO" id="GO:0140359">
    <property type="term" value="F:ABC-type transporter activity"/>
    <property type="evidence" value="ECO:0007669"/>
    <property type="project" value="InterPro"/>
</dbReference>
<evidence type="ECO:0000313" key="13">
    <source>
        <dbReference type="Proteomes" id="UP000051952"/>
    </source>
</evidence>
<accession>A0A0S4JAA4</accession>
<sequence length="1730" mass="188213">MNNNNNNNNNNKHDIQSSEEDSAMILSKLLFVWVTPLLRRGMERKKEKEQREEEQQRVAAELTLLQNTINSGTTTTTDLKTTPIITGNPLTSADLLHLPESEDPTAVYRLFRKAWANELRRVGADLLPSEGGTSSRRGSVDSVTGKKEAATTTTGEDPSLLRALLNANRRDLLLSGFLRLLSLVSLAMPFFLKFFVQWMNDFSDPTRISDPVPTYMGFIWALAIPLAALSSNMLLTQHSHYSLRAHLRMRGACALAIFDKALVLWPHHGLGGLVTQMHSSDTFKFFEMFQYFHWLWIAPLQIIISLVCLYIFIGWAGVISIGVMAIALPLQSMALKQVAEAQKSVSKCADARQGLLREVVRGIRIIKFMGLEAKMTDRMQDTRSIEEKNYDRVYFWKSVVEILGTFSPVLVTFVVFIAAWLLGDPVNSESLFSTMVMLQLLRTPVMAVSAALAKYDELRVSVKRIQDFLLFDERSPVAPPGSPADFTPPSATDDGPSPRPTTAEVNVPASAFPASPSDRVMNPLAGVAKLQSESTTTPPAGGGEQNDEVMAFTNDDDEDDAKKHDGNPFTSPASFPLHATTPNALIANASAAGMSVESSSVIPNARSPSTTFVGANSSVGLSLATPPVGAMRAGAKAPKNAITMSNVSIMKESGDQIVPVMQDINLDFPRGSLTVIYGPTGSGKSLILRAILKEVLLHPNSSVVVEDDAEGDRDEVLPVDAFGSSIATSPAIIRGGPKRSLIAYASQDAYLRRGTVRDNVTFGAPFDQERFDHVAQCSQMISDLKIMDKGDQTLLTDRGANLSGGQRQRIAVARAAYADSSIVLLDDPLSALDPLVGRKLAHECIGGWMSKRTRVLVTNQVDMILLADRVIITKDLRVAFTGSWKELKESAAEDVRSIFPADARVTLFGETKMSKKFVAAAVTTRIAGGGLAGLVRGAKQQNSAADQQAADELDVAEVTTTDIGGSDEPGSPSPQRAASVVSTASSTGARKPSLKRFVSSFKFRIATKFTAMARKKSNLDVFRATSEMSEKDKAALNSALNELFNKKSDTVAVGGDDGGGLGVADIPEEGTQVAVPHKHYMKRRKHKHHNENLTTSIEIAVGPSAHAAGSIDDDDEYEEEDEEEPPGPLKWHVQNQSWINFTVTLIFCVAQRVVNIIADLIVSNWAGRKAVFGYQPDDTGYATWYGVAVAILFVCLVGYDMSYYVFGASHAVRRTHSAMFHRLLFAPTSFFDANTLGNIVSRFSRDLDCVDRSFIERLNALLYSSAIVVGSCILMCYAAPYLAAVLVAAAFAYGVVLRYFNATAVNLRAFEASCRTPMISLIGEALGGLDVIRSYGVSDEFRNEHIRAYQASAHALYNVGSLQLWFNQQLGVLNALIIVFMTFMVTGLMVSYDVETRNSQQSVLALAVTYTVSLSLGFLMNLFIELQTFYGSVERASEYATSIEQEAGAPKNVKELQDSANITTSTTTTATTVVSDDWPSQGAVQFEDVCLRYRPDLPRALDGLTVAMNPGEHIGVVGRTGSGKSTLIQALFRLVELDGGFVVVDGVETSGVALGRLRNGMTIVPQDPMLFQGTIRANIDPLGLYSDDACEKALQRVGLTEGTNFTLSSEIEESGGNLSTGQRQLLCLARAMVRNRPILVMDEATANVDGVTDERMQEIVRTDFSKLTTITIAHRLDTIIDSDKILVMDKGRMVEFDTPKALLGNHSSVFYSIASGLGEEQLNGLIARVQ</sequence>
<evidence type="ECO:0000256" key="9">
    <source>
        <dbReference type="SAM" id="Phobius"/>
    </source>
</evidence>
<dbReference type="InterPro" id="IPR050173">
    <property type="entry name" value="ABC_transporter_C-like"/>
</dbReference>
<evidence type="ECO:0000259" key="11">
    <source>
        <dbReference type="PROSITE" id="PS50929"/>
    </source>
</evidence>
<dbReference type="Pfam" id="PF00664">
    <property type="entry name" value="ABC_membrane"/>
    <property type="match status" value="2"/>
</dbReference>
<dbReference type="InterPro" id="IPR011527">
    <property type="entry name" value="ABC1_TM_dom"/>
</dbReference>
<keyword evidence="7 9" id="KW-0472">Membrane</keyword>
<feature type="transmembrane region" description="Helical" evidence="9">
    <location>
        <begin position="1182"/>
        <end position="1206"/>
    </location>
</feature>
<feature type="transmembrane region" description="Helical" evidence="9">
    <location>
        <begin position="294"/>
        <end position="327"/>
    </location>
</feature>
<feature type="compositionally biased region" description="Acidic residues" evidence="8">
    <location>
        <begin position="1111"/>
        <end position="1125"/>
    </location>
</feature>
<dbReference type="CDD" id="cd18579">
    <property type="entry name" value="ABC_6TM_ABCC_D1"/>
    <property type="match status" value="1"/>
</dbReference>
<comment type="subcellular location">
    <subcellularLocation>
        <location evidence="1">Membrane</location>
        <topology evidence="1">Multi-pass membrane protein</topology>
    </subcellularLocation>
</comment>
<dbReference type="InterPro" id="IPR036640">
    <property type="entry name" value="ABC1_TM_sf"/>
</dbReference>
<evidence type="ECO:0000256" key="1">
    <source>
        <dbReference type="ARBA" id="ARBA00004141"/>
    </source>
</evidence>
<evidence type="ECO:0000256" key="4">
    <source>
        <dbReference type="ARBA" id="ARBA00022741"/>
    </source>
</evidence>
<gene>
    <name evidence="12" type="ORF">BSAL_01060</name>
</gene>
<feature type="region of interest" description="Disordered" evidence="8">
    <location>
        <begin position="961"/>
        <end position="985"/>
    </location>
</feature>
<dbReference type="Proteomes" id="UP000051952">
    <property type="component" value="Unassembled WGS sequence"/>
</dbReference>
<keyword evidence="13" id="KW-1185">Reference proteome</keyword>
<dbReference type="CDD" id="cd03244">
    <property type="entry name" value="ABCC_MRP_domain2"/>
    <property type="match status" value="1"/>
</dbReference>
<keyword evidence="2" id="KW-0813">Transport</keyword>
<keyword evidence="5" id="KW-0067">ATP-binding</keyword>
<dbReference type="Gene3D" id="3.40.50.300">
    <property type="entry name" value="P-loop containing nucleotide triphosphate hydrolases"/>
    <property type="match status" value="2"/>
</dbReference>
<dbReference type="GO" id="GO:0005524">
    <property type="term" value="F:ATP binding"/>
    <property type="evidence" value="ECO:0007669"/>
    <property type="project" value="UniProtKB-KW"/>
</dbReference>
<evidence type="ECO:0000256" key="7">
    <source>
        <dbReference type="ARBA" id="ARBA00023136"/>
    </source>
</evidence>
<dbReference type="FunFam" id="3.40.50.300:FF:000838">
    <property type="entry name" value="ABC multidrug transporter (Eurofung)"/>
    <property type="match status" value="1"/>
</dbReference>
<evidence type="ECO:0000256" key="6">
    <source>
        <dbReference type="ARBA" id="ARBA00022989"/>
    </source>
</evidence>
<dbReference type="GO" id="GO:0016020">
    <property type="term" value="C:membrane"/>
    <property type="evidence" value="ECO:0007669"/>
    <property type="project" value="UniProtKB-SubCell"/>
</dbReference>
<dbReference type="SUPFAM" id="SSF90123">
    <property type="entry name" value="ABC transporter transmembrane region"/>
    <property type="match status" value="2"/>
</dbReference>
<feature type="domain" description="ABC transporter" evidence="10">
    <location>
        <begin position="642"/>
        <end position="900"/>
    </location>
</feature>
<keyword evidence="4" id="KW-0547">Nucleotide-binding</keyword>
<keyword evidence="3 9" id="KW-0812">Transmembrane</keyword>
<dbReference type="Pfam" id="PF00005">
    <property type="entry name" value="ABC_tran"/>
    <property type="match status" value="2"/>
</dbReference>
<dbReference type="GO" id="GO:0016887">
    <property type="term" value="F:ATP hydrolysis activity"/>
    <property type="evidence" value="ECO:0007669"/>
    <property type="project" value="InterPro"/>
</dbReference>
<dbReference type="InterPro" id="IPR044746">
    <property type="entry name" value="ABCC_6TM_D1"/>
</dbReference>